<dbReference type="HOGENOM" id="CLU_1097560_0_0_0"/>
<reference evidence="2 3" key="1">
    <citation type="journal article" date="2010" name="Stand. Genomic Sci.">
        <title>Complete genome sequence of Meiothermus silvanus type strain (VI-R2).</title>
        <authorList>
            <person name="Sikorski J."/>
            <person name="Tindall B.J."/>
            <person name="Lowry S."/>
            <person name="Lucas S."/>
            <person name="Nolan M."/>
            <person name="Copeland A."/>
            <person name="Glavina Del Rio T."/>
            <person name="Tice H."/>
            <person name="Cheng J.F."/>
            <person name="Han C."/>
            <person name="Pitluck S."/>
            <person name="Liolios K."/>
            <person name="Ivanova N."/>
            <person name="Mavromatis K."/>
            <person name="Mikhailova N."/>
            <person name="Pati A."/>
            <person name="Goodwin L."/>
            <person name="Chen A."/>
            <person name="Palaniappan K."/>
            <person name="Land M."/>
            <person name="Hauser L."/>
            <person name="Chang Y.J."/>
            <person name="Jeffries C.D."/>
            <person name="Rohde M."/>
            <person name="Goker M."/>
            <person name="Woyke T."/>
            <person name="Bristow J."/>
            <person name="Eisen J.A."/>
            <person name="Markowitz V."/>
            <person name="Hugenholtz P."/>
            <person name="Kyrpides N.C."/>
            <person name="Klenk H.P."/>
            <person name="Lapidus A."/>
        </authorList>
    </citation>
    <scope>NUCLEOTIDE SEQUENCE [LARGE SCALE GENOMIC DNA]</scope>
    <source>
        <strain evidence="3">ATCC 700542 / DSM 9946 / VI-R2</strain>
    </source>
</reference>
<dbReference type="eggNOG" id="ENOG502ZM0E">
    <property type="taxonomic scope" value="Bacteria"/>
</dbReference>
<evidence type="ECO:0000313" key="3">
    <source>
        <dbReference type="Proteomes" id="UP000001916"/>
    </source>
</evidence>
<organism evidence="2 3">
    <name type="scientific">Allomeiothermus silvanus (strain ATCC 700542 / DSM 9946 / NBRC 106475 / NCIMB 13440 / VI-R2)</name>
    <name type="common">Thermus silvanus</name>
    <dbReference type="NCBI Taxonomy" id="526227"/>
    <lineage>
        <taxon>Bacteria</taxon>
        <taxon>Thermotogati</taxon>
        <taxon>Deinococcota</taxon>
        <taxon>Deinococci</taxon>
        <taxon>Thermales</taxon>
        <taxon>Thermaceae</taxon>
        <taxon>Allomeiothermus</taxon>
    </lineage>
</organism>
<dbReference type="KEGG" id="msv:Mesil_0795"/>
<feature type="transmembrane region" description="Helical" evidence="1">
    <location>
        <begin position="170"/>
        <end position="190"/>
    </location>
</feature>
<evidence type="ECO:0000313" key="2">
    <source>
        <dbReference type="EMBL" id="ADH62708.1"/>
    </source>
</evidence>
<feature type="transmembrane region" description="Helical" evidence="1">
    <location>
        <begin position="100"/>
        <end position="123"/>
    </location>
</feature>
<feature type="transmembrane region" description="Helical" evidence="1">
    <location>
        <begin position="60"/>
        <end position="79"/>
    </location>
</feature>
<dbReference type="AlphaFoldDB" id="D7BBE8"/>
<dbReference type="EMBL" id="CP002042">
    <property type="protein sequence ID" value="ADH62708.1"/>
    <property type="molecule type" value="Genomic_DNA"/>
</dbReference>
<keyword evidence="3" id="KW-1185">Reference proteome</keyword>
<accession>D7BBE8</accession>
<keyword evidence="1" id="KW-0472">Membrane</keyword>
<feature type="transmembrane region" description="Helical" evidence="1">
    <location>
        <begin position="230"/>
        <end position="248"/>
    </location>
</feature>
<gene>
    <name evidence="2" type="ordered locus">Mesil_0795</name>
</gene>
<feature type="transmembrane region" description="Helical" evidence="1">
    <location>
        <begin position="21"/>
        <end position="40"/>
    </location>
</feature>
<sequence length="253" mass="27252">MKARVNPMPTLLWLELRKQTSWLMVLGGILVLSLVVVFRVRQEAIGQPLDKVGELFAAQFALFVLAAFAGFLLLLAALGRAGRAESWLLLSVPSGLTHQLARFLFAGVVLWIFAEALAGLFWWGAGGFGLEVSLLGTLGLALYGVILGLPLLALALLGQTLTLAYGLSRLGWLSGIATVLGVFALLGWLFELSARTVYSFLPVWPFPALRFQGVDLLAEVPVTGLPSEPLLYALVITALVIVLAGRIWDEVEA</sequence>
<dbReference type="RefSeq" id="WP_013157297.1">
    <property type="nucleotide sequence ID" value="NC_014212.1"/>
</dbReference>
<protein>
    <submittedName>
        <fullName evidence="2">Uncharacterized protein</fullName>
    </submittedName>
</protein>
<feature type="transmembrane region" description="Helical" evidence="1">
    <location>
        <begin position="135"/>
        <end position="158"/>
    </location>
</feature>
<evidence type="ECO:0000256" key="1">
    <source>
        <dbReference type="SAM" id="Phobius"/>
    </source>
</evidence>
<name>D7BBE8_ALLS1</name>
<keyword evidence="1" id="KW-1133">Transmembrane helix</keyword>
<dbReference type="OrthoDB" id="34289at2"/>
<dbReference type="STRING" id="526227.Mesil_0795"/>
<dbReference type="Proteomes" id="UP000001916">
    <property type="component" value="Chromosome"/>
</dbReference>
<keyword evidence="1" id="KW-0812">Transmembrane</keyword>
<proteinExistence type="predicted"/>